<evidence type="ECO:0000313" key="2">
    <source>
        <dbReference type="Proteomes" id="UP000196027"/>
    </source>
</evidence>
<evidence type="ECO:0000313" key="1">
    <source>
        <dbReference type="EMBL" id="ARU59353.1"/>
    </source>
</evidence>
<dbReference type="KEGG" id="ome:OLMES_5373"/>
<accession>A0A1Y0IIU4</accession>
<dbReference type="Proteomes" id="UP000196027">
    <property type="component" value="Chromosome"/>
</dbReference>
<reference evidence="1 2" key="1">
    <citation type="submission" date="2017-05" db="EMBL/GenBank/DDBJ databases">
        <title>Genomic insights into alkan degradation activity of Oleiphilus messinensis.</title>
        <authorList>
            <person name="Kozyavkin S.A."/>
            <person name="Slesarev A.I."/>
            <person name="Golyshin P.N."/>
            <person name="Korzhenkov A."/>
            <person name="Golyshina O.N."/>
            <person name="Toshchakov S.V."/>
        </authorList>
    </citation>
    <scope>NUCLEOTIDE SEQUENCE [LARGE SCALE GENOMIC DNA]</scope>
    <source>
        <strain evidence="1 2">ME102</strain>
    </source>
</reference>
<gene>
    <name evidence="1" type="ORF">OLMES_5373</name>
</gene>
<proteinExistence type="predicted"/>
<dbReference type="AlphaFoldDB" id="A0A1Y0IIU4"/>
<keyword evidence="2" id="KW-1185">Reference proteome</keyword>
<organism evidence="1 2">
    <name type="scientific">Oleiphilus messinensis</name>
    <dbReference type="NCBI Taxonomy" id="141451"/>
    <lineage>
        <taxon>Bacteria</taxon>
        <taxon>Pseudomonadati</taxon>
        <taxon>Pseudomonadota</taxon>
        <taxon>Gammaproteobacteria</taxon>
        <taxon>Oceanospirillales</taxon>
        <taxon>Oleiphilaceae</taxon>
        <taxon>Oleiphilus</taxon>
    </lineage>
</organism>
<name>A0A1Y0IIU4_9GAMM</name>
<dbReference type="EMBL" id="CP021425">
    <property type="protein sequence ID" value="ARU59353.1"/>
    <property type="molecule type" value="Genomic_DNA"/>
</dbReference>
<protein>
    <submittedName>
        <fullName evidence="1">Uncharacterized protein</fullName>
    </submittedName>
</protein>
<sequence>MLNLIVEKKLTYCQECDSSWVVNSILRQPVRRAKSEATDTYIPINGLHNTLRHPAAQITRNLRVKTKFMVVRFPNWDLKGCK</sequence>